<organism evidence="2 3">
    <name type="scientific">Nocardioides hankookensis</name>
    <dbReference type="NCBI Taxonomy" id="443157"/>
    <lineage>
        <taxon>Bacteria</taxon>
        <taxon>Bacillati</taxon>
        <taxon>Actinomycetota</taxon>
        <taxon>Actinomycetes</taxon>
        <taxon>Propionibacteriales</taxon>
        <taxon>Nocardioidaceae</taxon>
        <taxon>Nocardioides</taxon>
    </lineage>
</organism>
<dbReference type="EMBL" id="JBHSRJ010000002">
    <property type="protein sequence ID" value="MFC6042217.1"/>
    <property type="molecule type" value="Genomic_DNA"/>
</dbReference>
<feature type="transmembrane region" description="Helical" evidence="1">
    <location>
        <begin position="71"/>
        <end position="95"/>
    </location>
</feature>
<comment type="caution">
    <text evidence="2">The sequence shown here is derived from an EMBL/GenBank/DDBJ whole genome shotgun (WGS) entry which is preliminary data.</text>
</comment>
<keyword evidence="3" id="KW-1185">Reference proteome</keyword>
<proteinExistence type="predicted"/>
<sequence>MMPTGRGARLLAAAYVVAVAVLTARAFSEADHDHWAAEIAAAVLTLPAIVPALPVIYVVGASAWNVGPMWVVTLTFTLLMTVVACANVLLLRWAWRSLRGRRAASDRTRSAA</sequence>
<keyword evidence="1" id="KW-0812">Transmembrane</keyword>
<dbReference type="RefSeq" id="WP_379150570.1">
    <property type="nucleotide sequence ID" value="NZ_JBHSRJ010000002.1"/>
</dbReference>
<protein>
    <submittedName>
        <fullName evidence="2">Uncharacterized protein</fullName>
    </submittedName>
</protein>
<name>A0ABW1LGJ1_9ACTN</name>
<evidence type="ECO:0000256" key="1">
    <source>
        <dbReference type="SAM" id="Phobius"/>
    </source>
</evidence>
<evidence type="ECO:0000313" key="3">
    <source>
        <dbReference type="Proteomes" id="UP001596135"/>
    </source>
</evidence>
<keyword evidence="1" id="KW-0472">Membrane</keyword>
<feature type="transmembrane region" description="Helical" evidence="1">
    <location>
        <begin position="36"/>
        <end position="59"/>
    </location>
</feature>
<accession>A0ABW1LGJ1</accession>
<reference evidence="3" key="1">
    <citation type="journal article" date="2019" name="Int. J. Syst. Evol. Microbiol.">
        <title>The Global Catalogue of Microorganisms (GCM) 10K type strain sequencing project: providing services to taxonomists for standard genome sequencing and annotation.</title>
        <authorList>
            <consortium name="The Broad Institute Genomics Platform"/>
            <consortium name="The Broad Institute Genome Sequencing Center for Infectious Disease"/>
            <person name="Wu L."/>
            <person name="Ma J."/>
        </authorList>
    </citation>
    <scope>NUCLEOTIDE SEQUENCE [LARGE SCALE GENOMIC DNA]</scope>
    <source>
        <strain evidence="3">CCUG 54522</strain>
    </source>
</reference>
<evidence type="ECO:0000313" key="2">
    <source>
        <dbReference type="EMBL" id="MFC6042217.1"/>
    </source>
</evidence>
<keyword evidence="1" id="KW-1133">Transmembrane helix</keyword>
<dbReference type="Proteomes" id="UP001596135">
    <property type="component" value="Unassembled WGS sequence"/>
</dbReference>
<gene>
    <name evidence="2" type="ORF">ACFPYL_03990</name>
</gene>